<name>A0A3D1JFZ4_9CHLR</name>
<dbReference type="Proteomes" id="UP000264141">
    <property type="component" value="Unassembled WGS sequence"/>
</dbReference>
<accession>A0A3D1JFZ4</accession>
<protein>
    <recommendedName>
        <fullName evidence="4">Laminin G domain-containing protein</fullName>
    </recommendedName>
</protein>
<evidence type="ECO:0000313" key="2">
    <source>
        <dbReference type="EMBL" id="HCE17442.1"/>
    </source>
</evidence>
<gene>
    <name evidence="2" type="ORF">DEQ80_06250</name>
</gene>
<dbReference type="EMBL" id="DPBP01000026">
    <property type="protein sequence ID" value="HCE17442.1"/>
    <property type="molecule type" value="Genomic_DNA"/>
</dbReference>
<dbReference type="Pfam" id="PF13385">
    <property type="entry name" value="Laminin_G_3"/>
    <property type="match status" value="1"/>
</dbReference>
<proteinExistence type="predicted"/>
<reference evidence="2 3" key="1">
    <citation type="journal article" date="2018" name="Nat. Biotechnol.">
        <title>A standardized bacterial taxonomy based on genome phylogeny substantially revises the tree of life.</title>
        <authorList>
            <person name="Parks D.H."/>
            <person name="Chuvochina M."/>
            <person name="Waite D.W."/>
            <person name="Rinke C."/>
            <person name="Skarshewski A."/>
            <person name="Chaumeil P.A."/>
            <person name="Hugenholtz P."/>
        </authorList>
    </citation>
    <scope>NUCLEOTIDE SEQUENCE [LARGE SCALE GENOMIC DNA]</scope>
    <source>
        <strain evidence="2">UBA8781</strain>
    </source>
</reference>
<dbReference type="SUPFAM" id="SSF49899">
    <property type="entry name" value="Concanavalin A-like lectins/glucanases"/>
    <property type="match status" value="1"/>
</dbReference>
<evidence type="ECO:0008006" key="4">
    <source>
        <dbReference type="Google" id="ProtNLM"/>
    </source>
</evidence>
<evidence type="ECO:0000256" key="1">
    <source>
        <dbReference type="SAM" id="MobiDB-lite"/>
    </source>
</evidence>
<feature type="compositionally biased region" description="Low complexity" evidence="1">
    <location>
        <begin position="299"/>
        <end position="323"/>
    </location>
</feature>
<evidence type="ECO:0000313" key="3">
    <source>
        <dbReference type="Proteomes" id="UP000264141"/>
    </source>
</evidence>
<sequence length="405" mass="43245">MKSFRRQALWLSCFLLGIIGAVFAPVQAQSGGGFALRFYGNGVAGIDRVEISIDNPPVPADIGATDFTLEWWMKALLAENTSTSVSCGSDAGWITGNILFDRDIFGSGDYGDFGVSISSGRVVFGVSQGQSGNTLCGTRTVADGTWHHVAVTRSRANGTLRIFVDGVLDAEGPGPTGDVSYRDGRTGTSSKDPYLVIGAEKHDYDRTQYPSYSGWVDEVRLSTVIRYTGNFSRPVAPFTPDENTAALYHFDEGPAGPCLGVVTDSSGAAGGPSNGQCRNGGTPAGPVYVSDQPFTGGQSTSTPTRTSTPTHTATFTPTRTPTFTPTRTATFTPTFTVTPSRMPSFTPTAVSTRTALPPPPGENRIFLPAILNQTGMIFIGLFTLLIFGLAFYIIRDIRHHPRSRR</sequence>
<comment type="caution">
    <text evidence="2">The sequence shown here is derived from an EMBL/GenBank/DDBJ whole genome shotgun (WGS) entry which is preliminary data.</text>
</comment>
<dbReference type="CDD" id="cd00110">
    <property type="entry name" value="LamG"/>
    <property type="match status" value="1"/>
</dbReference>
<organism evidence="2 3">
    <name type="scientific">Anaerolinea thermolimosa</name>
    <dbReference type="NCBI Taxonomy" id="229919"/>
    <lineage>
        <taxon>Bacteria</taxon>
        <taxon>Bacillati</taxon>
        <taxon>Chloroflexota</taxon>
        <taxon>Anaerolineae</taxon>
        <taxon>Anaerolineales</taxon>
        <taxon>Anaerolineaceae</taxon>
        <taxon>Anaerolinea</taxon>
    </lineage>
</organism>
<dbReference type="InterPro" id="IPR013320">
    <property type="entry name" value="ConA-like_dom_sf"/>
</dbReference>
<dbReference type="InterPro" id="IPR001791">
    <property type="entry name" value="Laminin_G"/>
</dbReference>
<dbReference type="Gene3D" id="2.60.120.200">
    <property type="match status" value="1"/>
</dbReference>
<dbReference type="AlphaFoldDB" id="A0A3D1JFZ4"/>
<feature type="region of interest" description="Disordered" evidence="1">
    <location>
        <begin position="270"/>
        <end position="323"/>
    </location>
</feature>